<keyword evidence="6 9" id="KW-0819">tRNA processing</keyword>
<dbReference type="PANTHER" id="PTHR23417">
    <property type="entry name" value="3-DEOXY-D-MANNO-OCTULOSONIC-ACID TRANSFERASE/TRNA GUANINE-N 7 - -METHYLTRANSFERASE"/>
    <property type="match status" value="1"/>
</dbReference>
<evidence type="ECO:0000256" key="9">
    <source>
        <dbReference type="HAMAP-Rule" id="MF_01057"/>
    </source>
</evidence>
<keyword evidence="4 9" id="KW-0808">Transferase</keyword>
<dbReference type="GO" id="GO:0008176">
    <property type="term" value="F:tRNA (guanine(46)-N7)-methyltransferase activity"/>
    <property type="evidence" value="ECO:0007669"/>
    <property type="project" value="UniProtKB-UniRule"/>
</dbReference>
<dbReference type="AlphaFoldDB" id="A0A833M9M7"/>
<dbReference type="HAMAP" id="MF_01057">
    <property type="entry name" value="tRNA_methyltr_TrmB"/>
    <property type="match status" value="1"/>
</dbReference>
<evidence type="ECO:0000256" key="6">
    <source>
        <dbReference type="ARBA" id="ARBA00022694"/>
    </source>
</evidence>
<gene>
    <name evidence="9 10" type="primary">trmB</name>
    <name evidence="10" type="ORF">F8153_07515</name>
</gene>
<feature type="binding site" evidence="9">
    <location>
        <position position="116"/>
    </location>
    <ligand>
        <name>S-adenosyl-L-methionine</name>
        <dbReference type="ChEBI" id="CHEBI:59789"/>
    </ligand>
</feature>
<comment type="similarity">
    <text evidence="8 9">Belongs to the class I-like SAM-binding methyltransferase superfamily. TrmB family.</text>
</comment>
<dbReference type="PANTHER" id="PTHR23417:SF14">
    <property type="entry name" value="PENTACOTRIPEPTIDE-REPEAT REGION OF PRORP DOMAIN-CONTAINING PROTEIN"/>
    <property type="match status" value="1"/>
</dbReference>
<dbReference type="NCBIfam" id="NF001080">
    <property type="entry name" value="PRK00121.2-2"/>
    <property type="match status" value="1"/>
</dbReference>
<proteinExistence type="inferred from homology"/>
<dbReference type="OrthoDB" id="9802090at2"/>
<sequence length="210" mass="24722">MRVRNIPGVDNLLREFSFFVDSTKSKGSFRKRFNNENPIHIEIGMGKGKFIMTLAEKNPHINYVGIEKSGELLYKAAREVEEKGLNNLLLTKAIAEEIEDFFLVGEIQRIYLNFSDPWPKKRHEKRRLTHSSLLVKYKKILPPKGEIHFKTDGLELFEFTLDEMRRCGLKLMEVIYDLHKEKDLENIMTEYEEKFFRMGKAIYKCVGINE</sequence>
<dbReference type="EMBL" id="WBZB01000022">
    <property type="protein sequence ID" value="KAB3530258.1"/>
    <property type="molecule type" value="Genomic_DNA"/>
</dbReference>
<dbReference type="Pfam" id="PF02390">
    <property type="entry name" value="Methyltransf_4"/>
    <property type="match status" value="1"/>
</dbReference>
<feature type="binding site" evidence="9">
    <location>
        <begin position="189"/>
        <end position="192"/>
    </location>
    <ligand>
        <name>substrate</name>
    </ligand>
</feature>
<dbReference type="RefSeq" id="WP_151865743.1">
    <property type="nucleotide sequence ID" value="NZ_WBZB01000022.1"/>
</dbReference>
<comment type="function">
    <text evidence="2 9">Catalyzes the formation of N(7)-methylguanine at position 46 (m7G46) in tRNA.</text>
</comment>
<dbReference type="EC" id="2.1.1.33" evidence="9"/>
<evidence type="ECO:0000256" key="5">
    <source>
        <dbReference type="ARBA" id="ARBA00022691"/>
    </source>
</evidence>
<accession>A0A833M9M7</accession>
<keyword evidence="11" id="KW-1185">Reference proteome</keyword>
<evidence type="ECO:0000313" key="10">
    <source>
        <dbReference type="EMBL" id="KAB3530258.1"/>
    </source>
</evidence>
<evidence type="ECO:0000256" key="4">
    <source>
        <dbReference type="ARBA" id="ARBA00022679"/>
    </source>
</evidence>
<feature type="binding site" evidence="9">
    <location>
        <position position="67"/>
    </location>
    <ligand>
        <name>S-adenosyl-L-methionine</name>
        <dbReference type="ChEBI" id="CHEBI:59789"/>
    </ligand>
</feature>
<evidence type="ECO:0000256" key="1">
    <source>
        <dbReference type="ARBA" id="ARBA00000142"/>
    </source>
</evidence>
<dbReference type="InterPro" id="IPR029063">
    <property type="entry name" value="SAM-dependent_MTases_sf"/>
</dbReference>
<dbReference type="Proteomes" id="UP000465601">
    <property type="component" value="Unassembled WGS sequence"/>
</dbReference>
<name>A0A833M9M7_9FIRM</name>
<feature type="binding site" evidence="9">
    <location>
        <position position="152"/>
    </location>
    <ligand>
        <name>substrate</name>
    </ligand>
</feature>
<comment type="caution">
    <text evidence="9">Lacks conserved residue(s) required for the propagation of feature annotation.</text>
</comment>
<comment type="catalytic activity">
    <reaction evidence="1 9">
        <text>guanosine(46) in tRNA + S-adenosyl-L-methionine = N(7)-methylguanosine(46) in tRNA + S-adenosyl-L-homocysteine</text>
        <dbReference type="Rhea" id="RHEA:42708"/>
        <dbReference type="Rhea" id="RHEA-COMP:10188"/>
        <dbReference type="Rhea" id="RHEA-COMP:10189"/>
        <dbReference type="ChEBI" id="CHEBI:57856"/>
        <dbReference type="ChEBI" id="CHEBI:59789"/>
        <dbReference type="ChEBI" id="CHEBI:74269"/>
        <dbReference type="ChEBI" id="CHEBI:74480"/>
        <dbReference type="EC" id="2.1.1.33"/>
    </reaction>
</comment>
<keyword evidence="3 9" id="KW-0489">Methyltransferase</keyword>
<dbReference type="InterPro" id="IPR055361">
    <property type="entry name" value="tRNA_methyltr_TrmB_bact"/>
</dbReference>
<dbReference type="PROSITE" id="PS51625">
    <property type="entry name" value="SAM_MT_TRMB"/>
    <property type="match status" value="1"/>
</dbReference>
<evidence type="ECO:0000256" key="7">
    <source>
        <dbReference type="ARBA" id="ARBA00060552"/>
    </source>
</evidence>
<evidence type="ECO:0000256" key="8">
    <source>
        <dbReference type="ARBA" id="ARBA00060767"/>
    </source>
</evidence>
<comment type="caution">
    <text evidence="10">The sequence shown here is derived from an EMBL/GenBank/DDBJ whole genome shotgun (WGS) entry which is preliminary data.</text>
</comment>
<dbReference type="SUPFAM" id="SSF53335">
    <property type="entry name" value="S-adenosyl-L-methionine-dependent methyltransferases"/>
    <property type="match status" value="1"/>
</dbReference>
<reference evidence="10 11" key="1">
    <citation type="submission" date="2019-10" db="EMBL/GenBank/DDBJ databases">
        <title>Alkaliphilus serpentinus sp. nov. and Alkaliphilus pronyensis sp. nov., two novel anaerobic alkaliphilic species isolated from the serpentinized-hosted hydrothermal field of the Prony Bay (New Caledonia).</title>
        <authorList>
            <person name="Postec A."/>
        </authorList>
    </citation>
    <scope>NUCLEOTIDE SEQUENCE [LARGE SCALE GENOMIC DNA]</scope>
    <source>
        <strain evidence="10 11">LacT</strain>
    </source>
</reference>
<feature type="binding site" evidence="9">
    <location>
        <position position="42"/>
    </location>
    <ligand>
        <name>S-adenosyl-L-methionine</name>
        <dbReference type="ChEBI" id="CHEBI:59789"/>
    </ligand>
</feature>
<feature type="binding site" evidence="9">
    <location>
        <position position="120"/>
    </location>
    <ligand>
        <name>substrate</name>
    </ligand>
</feature>
<organism evidence="10 11">
    <name type="scientific">Alkaliphilus serpentinus</name>
    <dbReference type="NCBI Taxonomy" id="1482731"/>
    <lineage>
        <taxon>Bacteria</taxon>
        <taxon>Bacillati</taxon>
        <taxon>Bacillota</taxon>
        <taxon>Clostridia</taxon>
        <taxon>Peptostreptococcales</taxon>
        <taxon>Natronincolaceae</taxon>
        <taxon>Alkaliphilus</taxon>
    </lineage>
</organism>
<dbReference type="Gene3D" id="3.40.50.150">
    <property type="entry name" value="Vaccinia Virus protein VP39"/>
    <property type="match status" value="1"/>
</dbReference>
<dbReference type="NCBIfam" id="TIGR00091">
    <property type="entry name" value="tRNA (guanosine(46)-N7)-methyltransferase TrmB"/>
    <property type="match status" value="1"/>
</dbReference>
<evidence type="ECO:0000256" key="2">
    <source>
        <dbReference type="ARBA" id="ARBA00003015"/>
    </source>
</evidence>
<dbReference type="InterPro" id="IPR003358">
    <property type="entry name" value="tRNA_(Gua-N-7)_MeTrfase_Trmb"/>
</dbReference>
<dbReference type="GO" id="GO:0043527">
    <property type="term" value="C:tRNA methyltransferase complex"/>
    <property type="evidence" value="ECO:0007669"/>
    <property type="project" value="TreeGrafter"/>
</dbReference>
<feature type="region of interest" description="Interaction with RNA" evidence="9">
    <location>
        <begin position="122"/>
        <end position="127"/>
    </location>
</feature>
<dbReference type="FunFam" id="3.40.50.150:FF:000035">
    <property type="entry name" value="tRNA (guanine-N(7)-)-methyltransferase"/>
    <property type="match status" value="1"/>
</dbReference>
<comment type="pathway">
    <text evidence="7 9">tRNA modification; N(7)-methylguanine-tRNA biosynthesis.</text>
</comment>
<keyword evidence="5 9" id="KW-0949">S-adenosyl-L-methionine</keyword>
<dbReference type="UniPathway" id="UPA00989"/>
<evidence type="ECO:0000313" key="11">
    <source>
        <dbReference type="Proteomes" id="UP000465601"/>
    </source>
</evidence>
<evidence type="ECO:0000256" key="3">
    <source>
        <dbReference type="ARBA" id="ARBA00022603"/>
    </source>
</evidence>
<protein>
    <recommendedName>
        <fullName evidence="9">tRNA (guanine-N(7)-)-methyltransferase</fullName>
        <ecNumber evidence="9">2.1.1.33</ecNumber>
    </recommendedName>
    <alternativeName>
        <fullName evidence="9">tRNA (guanine(46)-N(7))-methyltransferase</fullName>
    </alternativeName>
    <alternativeName>
        <fullName evidence="9">tRNA(m7G46)-methyltransferase</fullName>
    </alternativeName>
</protein>